<sequence>MDLFFNQINKGSTNLSKILSIDLQTNGKLIAILQNSLNTPAFNSTKLCDVIEERLNNQLLSTSTRFKLLIESFLNYCSKVDPWSIWNNIDLIFQYYQDLTNLVSSFVTISDLPNVISLNIQLCELFRSMTLFIIPISLKVDAVYSTSVSTTNKNDYIFTTQLTLFLAKFFQSIKPLNNRLNEKERNPKNELLLWVVNRLNNLYIKIGSSSSCNNIFQNISHKIGNDVAGIKSIHKFDVLEYRFILGRFYLMQNKLTKAFYHLNQTYTELSCLYEFYHFQQFYINIEKVLKYLLPLGLVLGKIPKLQTPIINNNPHLAEYQNLAKITMSGDLSLFNEWMTRNQDILLKENVYILLLDKLPLIILRNCIKNIFQITTYPASNKISYEVISRGLQYSCRDFAFGGVSKNSLTLMFQDLDIFNVENVLITLITYNLLKGNCFPMNKVMVTMKNVSINEIFPPINEKILVKFPVANGDEKDSWLYQL</sequence>
<protein>
    <submittedName>
        <fullName evidence="1">Uncharacterized protein</fullName>
    </submittedName>
</protein>
<organism evidence="1 2">
    <name type="scientific">Saccharomycodes ludwigii</name>
    <dbReference type="NCBI Taxonomy" id="36035"/>
    <lineage>
        <taxon>Eukaryota</taxon>
        <taxon>Fungi</taxon>
        <taxon>Dikarya</taxon>
        <taxon>Ascomycota</taxon>
        <taxon>Saccharomycotina</taxon>
        <taxon>Saccharomycetes</taxon>
        <taxon>Saccharomycodales</taxon>
        <taxon>Saccharomycodaceae</taxon>
        <taxon>Saccharomycodes</taxon>
    </lineage>
</organism>
<dbReference type="GO" id="GO:0070390">
    <property type="term" value="C:transcription export complex 2"/>
    <property type="evidence" value="ECO:0007669"/>
    <property type="project" value="TreeGrafter"/>
</dbReference>
<dbReference type="GO" id="GO:0016973">
    <property type="term" value="P:poly(A)+ mRNA export from nucleus"/>
    <property type="evidence" value="ECO:0007669"/>
    <property type="project" value="TreeGrafter"/>
</dbReference>
<dbReference type="GO" id="GO:0003690">
    <property type="term" value="F:double-stranded DNA binding"/>
    <property type="evidence" value="ECO:0007669"/>
    <property type="project" value="InterPro"/>
</dbReference>
<dbReference type="SMART" id="SM00753">
    <property type="entry name" value="PAM"/>
    <property type="match status" value="1"/>
</dbReference>
<dbReference type="GO" id="GO:0003723">
    <property type="term" value="F:RNA binding"/>
    <property type="evidence" value="ECO:0007669"/>
    <property type="project" value="InterPro"/>
</dbReference>
<dbReference type="VEuPathDB" id="FungiDB:SCODWIG_03474"/>
<proteinExistence type="predicted"/>
<gene>
    <name evidence="1" type="ORF">SCODWIG_03474</name>
</gene>
<dbReference type="GO" id="GO:0000973">
    <property type="term" value="P:post-transcriptional tethering of RNA polymerase II gene DNA at nuclear periphery"/>
    <property type="evidence" value="ECO:0007669"/>
    <property type="project" value="TreeGrafter"/>
</dbReference>
<keyword evidence="2" id="KW-1185">Reference proteome</keyword>
<dbReference type="AlphaFoldDB" id="A0A376BAJ9"/>
<reference evidence="2" key="1">
    <citation type="submission" date="2018-06" db="EMBL/GenBank/DDBJ databases">
        <authorList>
            <person name="Guldener U."/>
        </authorList>
    </citation>
    <scope>NUCLEOTIDE SEQUENCE [LARGE SCALE GENOMIC DNA]</scope>
    <source>
        <strain evidence="2">UTAD17</strain>
    </source>
</reference>
<accession>A0A376BAJ9</accession>
<dbReference type="PANTHER" id="PTHR12732:SF8">
    <property type="entry name" value="NUCLEAR MRNA EXPORT PROTEIN THP1"/>
    <property type="match status" value="1"/>
</dbReference>
<name>A0A376BAJ9_9ASCO</name>
<dbReference type="Proteomes" id="UP000262825">
    <property type="component" value="Unassembled WGS sequence"/>
</dbReference>
<dbReference type="GO" id="GO:0006368">
    <property type="term" value="P:transcription elongation by RNA polymerase II"/>
    <property type="evidence" value="ECO:0007669"/>
    <property type="project" value="TreeGrafter"/>
</dbReference>
<dbReference type="PANTHER" id="PTHR12732">
    <property type="entry name" value="UNCHARACTERIZED PROTEASOME COMPONENT REGION PCI-CONTAINING"/>
    <property type="match status" value="1"/>
</dbReference>
<evidence type="ECO:0000313" key="2">
    <source>
        <dbReference type="Proteomes" id="UP000262825"/>
    </source>
</evidence>
<dbReference type="EMBL" id="UFAJ01000851">
    <property type="protein sequence ID" value="SSD61713.1"/>
    <property type="molecule type" value="Genomic_DNA"/>
</dbReference>
<dbReference type="InterPro" id="IPR045114">
    <property type="entry name" value="Csn12-like"/>
</dbReference>
<evidence type="ECO:0000313" key="1">
    <source>
        <dbReference type="EMBL" id="SSD61713.1"/>
    </source>
</evidence>